<evidence type="ECO:0000313" key="1">
    <source>
        <dbReference type="EMBL" id="PON44378.1"/>
    </source>
</evidence>
<dbReference type="OrthoDB" id="10028886at2759"/>
<dbReference type="CDD" id="cd19368">
    <property type="entry name" value="TenA_C_AtTH2-like"/>
    <property type="match status" value="1"/>
</dbReference>
<reference evidence="2" key="1">
    <citation type="submission" date="2016-06" db="EMBL/GenBank/DDBJ databases">
        <title>Parallel loss of symbiosis genes in relatives of nitrogen-fixing non-legume Parasponia.</title>
        <authorList>
            <person name="Van Velzen R."/>
            <person name="Holmer R."/>
            <person name="Bu F."/>
            <person name="Rutten L."/>
            <person name="Van Zeijl A."/>
            <person name="Liu W."/>
            <person name="Santuari L."/>
            <person name="Cao Q."/>
            <person name="Sharma T."/>
            <person name="Shen D."/>
            <person name="Roswanjaya Y."/>
            <person name="Wardhani T."/>
            <person name="Kalhor M.S."/>
            <person name="Jansen J."/>
            <person name="Van den Hoogen J."/>
            <person name="Gungor B."/>
            <person name="Hartog M."/>
            <person name="Hontelez J."/>
            <person name="Verver J."/>
            <person name="Yang W.-C."/>
            <person name="Schijlen E."/>
            <person name="Repin R."/>
            <person name="Schilthuizen M."/>
            <person name="Schranz E."/>
            <person name="Heidstra R."/>
            <person name="Miyata K."/>
            <person name="Fedorova E."/>
            <person name="Kohlen W."/>
            <person name="Bisseling T."/>
            <person name="Smit S."/>
            <person name="Geurts R."/>
        </authorList>
    </citation>
    <scope>NUCLEOTIDE SEQUENCE [LARGE SCALE GENOMIC DNA]</scope>
    <source>
        <strain evidence="2">cv. WU1-14</strain>
    </source>
</reference>
<accession>A0A2P5B6E6</accession>
<name>A0A2P5B6E6_PARAD</name>
<gene>
    <name evidence="1" type="ORF">PanWU01x14_267670</name>
</gene>
<keyword evidence="2" id="KW-1185">Reference proteome</keyword>
<dbReference type="STRING" id="3476.A0A2P5B6E6"/>
<comment type="caution">
    <text evidence="1">The sequence shown here is derived from an EMBL/GenBank/DDBJ whole genome shotgun (WGS) entry which is preliminary data.</text>
</comment>
<dbReference type="Proteomes" id="UP000237105">
    <property type="component" value="Unassembled WGS sequence"/>
</dbReference>
<dbReference type="Gene3D" id="3.40.50.1000">
    <property type="entry name" value="HAD superfamily/HAD-like"/>
    <property type="match status" value="1"/>
</dbReference>
<dbReference type="GO" id="GO:0005829">
    <property type="term" value="C:cytosol"/>
    <property type="evidence" value="ECO:0007669"/>
    <property type="project" value="TreeGrafter"/>
</dbReference>
<dbReference type="InterPro" id="IPR050967">
    <property type="entry name" value="Thiamine_Salvage_TenA"/>
</dbReference>
<dbReference type="SUPFAM" id="SSF48613">
    <property type="entry name" value="Heme oxygenase-like"/>
    <property type="match status" value="1"/>
</dbReference>
<sequence>MEQVAEEAVEVPVGAVAVGVSSRFWKQHEEESTLALFTPFLVCLGAGDLDSQSFRHCLSQNLFFFQAFLRVYDQLAAEEYLFRSEEIRSIIRSFRDYLAHNILPGYGRVFQNWGLEPPNDGSIHRATAEYRDFLLKIASGEVLGGSPERRAVYTLAAIVSFLKLYQHLADIIEAYSLTSSNHIYKIWINFFSSKEIQKLAEGNEYLLDQLSLRYLCYGEVELTNGLYHRAMELQLKFFASQPISRPTVVPLARTQDLNKVTIFSDFDMTCSVNDSVAILGKLVVFKSAFSPYPSYVLSGVLKNLSCRYIQGFTECIKRITSSSVPGEAFDYNGLKEATEEVAAYEKWSNDLVANLMILKNLDLDAIKLAGRYYHPLQKGCREFFEKIVNNENPKFDVHIISYCWSGDLIRTAFSPGLDTVLNIHSNELATEVCITTGKTLTTGEIVKKVESPFEKLETFRKILEDHKRSSSSNNSGGGQGKHLKVYIGGEVGDILCLVEADIGIVLGSSTNLVKLGKHFGVSFVPLIQGLVENQMGLGFWRPLCGTLYTVGCWAEVQAFILGL</sequence>
<dbReference type="EMBL" id="JXTB01000352">
    <property type="protein sequence ID" value="PON44378.1"/>
    <property type="molecule type" value="Genomic_DNA"/>
</dbReference>
<dbReference type="InterPro" id="IPR016084">
    <property type="entry name" value="Haem_Oase-like_multi-hlx"/>
</dbReference>
<dbReference type="Gene3D" id="1.20.910.10">
    <property type="entry name" value="Heme oxygenase-like"/>
    <property type="match status" value="1"/>
</dbReference>
<dbReference type="AlphaFoldDB" id="A0A2P5B6E6"/>
<organism evidence="1 2">
    <name type="scientific">Parasponia andersonii</name>
    <name type="common">Sponia andersonii</name>
    <dbReference type="NCBI Taxonomy" id="3476"/>
    <lineage>
        <taxon>Eukaryota</taxon>
        <taxon>Viridiplantae</taxon>
        <taxon>Streptophyta</taxon>
        <taxon>Embryophyta</taxon>
        <taxon>Tracheophyta</taxon>
        <taxon>Spermatophyta</taxon>
        <taxon>Magnoliopsida</taxon>
        <taxon>eudicotyledons</taxon>
        <taxon>Gunneridae</taxon>
        <taxon>Pentapetalae</taxon>
        <taxon>rosids</taxon>
        <taxon>fabids</taxon>
        <taxon>Rosales</taxon>
        <taxon>Cannabaceae</taxon>
        <taxon>Parasponia</taxon>
    </lineage>
</organism>
<dbReference type="InterPro" id="IPR036412">
    <property type="entry name" value="HAD-like_sf"/>
</dbReference>
<dbReference type="PANTHER" id="PTHR43198:SF9">
    <property type="entry name" value="AMINOPYRIMIDINE AMINOHYDROLASE, MITOCHONDRIAL ISOFORM X1-RELATED"/>
    <property type="match status" value="1"/>
</dbReference>
<proteinExistence type="predicted"/>
<evidence type="ECO:0000313" key="2">
    <source>
        <dbReference type="Proteomes" id="UP000237105"/>
    </source>
</evidence>
<dbReference type="SUPFAM" id="SSF56784">
    <property type="entry name" value="HAD-like"/>
    <property type="match status" value="1"/>
</dbReference>
<dbReference type="InterPro" id="IPR023214">
    <property type="entry name" value="HAD_sf"/>
</dbReference>
<dbReference type="PANTHER" id="PTHR43198">
    <property type="entry name" value="BIFUNCTIONAL TH2 PROTEIN"/>
    <property type="match status" value="1"/>
</dbReference>
<protein>
    <submittedName>
        <fullName evidence="1">Heme oxygenase</fullName>
    </submittedName>
</protein>